<dbReference type="PANTHER" id="PTHR11772:SF48">
    <property type="entry name" value="ASPARAGINE SYNTHETASE [GLUTAMINE-HYDROLYZING] 1"/>
    <property type="match status" value="1"/>
</dbReference>
<keyword evidence="6" id="KW-1185">Reference proteome</keyword>
<dbReference type="STRING" id="29655.A0A0K9PJE3"/>
<dbReference type="Pfam" id="PF13537">
    <property type="entry name" value="GATase_7"/>
    <property type="match status" value="1"/>
</dbReference>
<reference evidence="6" key="1">
    <citation type="journal article" date="2016" name="Nature">
        <title>The genome of the seagrass Zostera marina reveals angiosperm adaptation to the sea.</title>
        <authorList>
            <person name="Olsen J.L."/>
            <person name="Rouze P."/>
            <person name="Verhelst B."/>
            <person name="Lin Y.-C."/>
            <person name="Bayer T."/>
            <person name="Collen J."/>
            <person name="Dattolo E."/>
            <person name="De Paoli E."/>
            <person name="Dittami S."/>
            <person name="Maumus F."/>
            <person name="Michel G."/>
            <person name="Kersting A."/>
            <person name="Lauritano C."/>
            <person name="Lohaus R."/>
            <person name="Toepel M."/>
            <person name="Tonon T."/>
            <person name="Vanneste K."/>
            <person name="Amirebrahimi M."/>
            <person name="Brakel J."/>
            <person name="Bostroem C."/>
            <person name="Chovatia M."/>
            <person name="Grimwood J."/>
            <person name="Jenkins J.W."/>
            <person name="Jueterbock A."/>
            <person name="Mraz A."/>
            <person name="Stam W.T."/>
            <person name="Tice H."/>
            <person name="Bornberg-Bauer E."/>
            <person name="Green P.J."/>
            <person name="Pearson G.A."/>
            <person name="Procaccini G."/>
            <person name="Duarte C.M."/>
            <person name="Schmutz J."/>
            <person name="Reusch T.B.H."/>
            <person name="Van de Peer Y."/>
        </authorList>
    </citation>
    <scope>NUCLEOTIDE SEQUENCE [LARGE SCALE GENOMIC DNA]</scope>
    <source>
        <strain evidence="6">cv. Finnish</strain>
    </source>
</reference>
<dbReference type="InterPro" id="IPR017932">
    <property type="entry name" value="GATase_2_dom"/>
</dbReference>
<protein>
    <recommendedName>
        <fullName evidence="4">Glutamine amidotransferase type-2 domain-containing protein</fullName>
    </recommendedName>
</protein>
<organism evidence="5 6">
    <name type="scientific">Zostera marina</name>
    <name type="common">Eelgrass</name>
    <dbReference type="NCBI Taxonomy" id="29655"/>
    <lineage>
        <taxon>Eukaryota</taxon>
        <taxon>Viridiplantae</taxon>
        <taxon>Streptophyta</taxon>
        <taxon>Embryophyta</taxon>
        <taxon>Tracheophyta</taxon>
        <taxon>Spermatophyta</taxon>
        <taxon>Magnoliopsida</taxon>
        <taxon>Liliopsida</taxon>
        <taxon>Zosteraceae</taxon>
        <taxon>Zostera</taxon>
    </lineage>
</organism>
<gene>
    <name evidence="5" type="ORF">ZOSMA_23G00050</name>
</gene>
<dbReference type="InterPro" id="IPR050795">
    <property type="entry name" value="Asn_Synthetase"/>
</dbReference>
<evidence type="ECO:0000256" key="1">
    <source>
        <dbReference type="ARBA" id="ARBA00005187"/>
    </source>
</evidence>
<dbReference type="EMBL" id="LFYR01000839">
    <property type="protein sequence ID" value="KMZ68357.1"/>
    <property type="molecule type" value="Genomic_DNA"/>
</dbReference>
<evidence type="ECO:0000313" key="5">
    <source>
        <dbReference type="EMBL" id="KMZ68357.1"/>
    </source>
</evidence>
<keyword evidence="2" id="KW-0547">Nucleotide-binding</keyword>
<comment type="caution">
    <text evidence="5">The sequence shown here is derived from an EMBL/GenBank/DDBJ whole genome shotgun (WGS) entry which is preliminary data.</text>
</comment>
<dbReference type="PROSITE" id="PS51278">
    <property type="entry name" value="GATASE_TYPE_2"/>
    <property type="match status" value="1"/>
</dbReference>
<dbReference type="AlphaFoldDB" id="A0A0K9PJE3"/>
<dbReference type="Proteomes" id="UP000036987">
    <property type="component" value="Unassembled WGS sequence"/>
</dbReference>
<dbReference type="OrthoDB" id="409189at2759"/>
<keyword evidence="3" id="KW-0067">ATP-binding</keyword>
<evidence type="ECO:0000256" key="3">
    <source>
        <dbReference type="ARBA" id="ARBA00022840"/>
    </source>
</evidence>
<dbReference type="GO" id="GO:0005524">
    <property type="term" value="F:ATP binding"/>
    <property type="evidence" value="ECO:0007669"/>
    <property type="project" value="UniProtKB-KW"/>
</dbReference>
<evidence type="ECO:0000259" key="4">
    <source>
        <dbReference type="PROSITE" id="PS51278"/>
    </source>
</evidence>
<evidence type="ECO:0000256" key="2">
    <source>
        <dbReference type="ARBA" id="ARBA00022741"/>
    </source>
</evidence>
<proteinExistence type="predicted"/>
<dbReference type="PANTHER" id="PTHR11772">
    <property type="entry name" value="ASPARAGINE SYNTHETASE"/>
    <property type="match status" value="1"/>
</dbReference>
<sequence>METEWFDLIEVNGEIYNHEDLRKNLSSKHTFRTNSDCDVITHLYEEHGEDFVDMLDGVFSFVWLNTRDNSFFAAGVTSLCIY</sequence>
<evidence type="ECO:0000313" key="6">
    <source>
        <dbReference type="Proteomes" id="UP000036987"/>
    </source>
</evidence>
<accession>A0A0K9PJE3</accession>
<name>A0A0K9PJE3_ZOSMR</name>
<dbReference type="InterPro" id="IPR029055">
    <property type="entry name" value="Ntn_hydrolases_N"/>
</dbReference>
<dbReference type="OMA" id="METEWFD"/>
<dbReference type="SUPFAM" id="SSF56235">
    <property type="entry name" value="N-terminal nucleophile aminohydrolases (Ntn hydrolases)"/>
    <property type="match status" value="1"/>
</dbReference>
<feature type="domain" description="Glutamine amidotransferase type-2" evidence="4">
    <location>
        <begin position="1"/>
        <end position="82"/>
    </location>
</feature>
<dbReference type="Gene3D" id="3.60.20.10">
    <property type="entry name" value="Glutamine Phosphoribosylpyrophosphate, subunit 1, domain 1"/>
    <property type="match status" value="1"/>
</dbReference>
<comment type="pathway">
    <text evidence="1">Amino-acid biosynthesis; L-asparagine biosynthesis; L-asparagine from L-aspartate (L-Gln route): step 1/1.</text>
</comment>